<evidence type="ECO:0000256" key="1">
    <source>
        <dbReference type="ARBA" id="ARBA00004240"/>
    </source>
</evidence>
<sequence length="149" mass="16228">MNIYGQGNNALLHGLQVTIEAQGLESLIAATPDEGEEELESFAGMSALLFDVQLRPVTFFKGYSDLMSKMFSMSGDPISVVKGLILLTDHSQVIPLQSGLRASAEFQGGLAIDISGGMEFSLWYRESKTSVNNRSFKVLVESMEPDSLM</sequence>
<dbReference type="GO" id="GO:0005548">
    <property type="term" value="F:phospholipid transporter activity"/>
    <property type="evidence" value="ECO:0007669"/>
    <property type="project" value="InterPro"/>
</dbReference>
<reference evidence="7" key="1">
    <citation type="submission" date="2025-05" db="UniProtKB">
        <authorList>
            <consortium name="Ensembl"/>
        </authorList>
    </citation>
    <scope>IDENTIFICATION</scope>
</reference>
<dbReference type="GO" id="GO:0008289">
    <property type="term" value="F:lipid binding"/>
    <property type="evidence" value="ECO:0007669"/>
    <property type="project" value="InterPro"/>
</dbReference>
<organism evidence="7 9">
    <name type="scientific">Cyprinus carpio</name>
    <name type="common">Common carp</name>
    <dbReference type="NCBI Taxonomy" id="7962"/>
    <lineage>
        <taxon>Eukaryota</taxon>
        <taxon>Metazoa</taxon>
        <taxon>Chordata</taxon>
        <taxon>Craniata</taxon>
        <taxon>Vertebrata</taxon>
        <taxon>Euteleostomi</taxon>
        <taxon>Actinopterygii</taxon>
        <taxon>Neopterygii</taxon>
        <taxon>Teleostei</taxon>
        <taxon>Ostariophysi</taxon>
        <taxon>Cypriniformes</taxon>
        <taxon>Cyprinidae</taxon>
        <taxon>Cyprininae</taxon>
        <taxon>Cyprinus</taxon>
    </lineage>
</organism>
<evidence type="ECO:0000256" key="5">
    <source>
        <dbReference type="ARBA" id="ARBA00023157"/>
    </source>
</evidence>
<dbReference type="GO" id="GO:0016323">
    <property type="term" value="C:basolateral plasma membrane"/>
    <property type="evidence" value="ECO:0007669"/>
    <property type="project" value="TreeGrafter"/>
</dbReference>
<dbReference type="AlphaFoldDB" id="A0A8C1V2G0"/>
<dbReference type="GO" id="GO:0042157">
    <property type="term" value="P:lipoprotein metabolic process"/>
    <property type="evidence" value="ECO:0007669"/>
    <property type="project" value="TreeGrafter"/>
</dbReference>
<keyword evidence="3" id="KW-0732">Signal</keyword>
<keyword evidence="4" id="KW-0256">Endoplasmic reticulum</keyword>
<dbReference type="PANTHER" id="PTHR13024">
    <property type="entry name" value="MICROSOMAL TRIGLYCERIDE TRANSFER PROTEIN, LARGE SUBUNIT"/>
    <property type="match status" value="1"/>
</dbReference>
<dbReference type="Pfam" id="PF19444">
    <property type="entry name" value="MTP_lip_bd"/>
    <property type="match status" value="1"/>
</dbReference>
<dbReference type="Proteomes" id="UP000694701">
    <property type="component" value="Unplaced"/>
</dbReference>
<accession>A0A8C1V2G0</accession>
<comment type="subcellular location">
    <subcellularLocation>
        <location evidence="1">Endoplasmic reticulum</location>
    </subcellularLocation>
</comment>
<evidence type="ECO:0000256" key="2">
    <source>
        <dbReference type="ARBA" id="ARBA00022448"/>
    </source>
</evidence>
<keyword evidence="5" id="KW-1015">Disulfide bond</keyword>
<dbReference type="Ensembl" id="ENSCCRT00020072540.1">
    <property type="protein sequence ID" value="ENSCCRP00020065923.1"/>
    <property type="gene ID" value="ENSCCRG00020030970.1"/>
</dbReference>
<evidence type="ECO:0000256" key="3">
    <source>
        <dbReference type="ARBA" id="ARBA00022729"/>
    </source>
</evidence>
<evidence type="ECO:0000313" key="8">
    <source>
        <dbReference type="Ensembl" id="ENSCCRP00020065923.1"/>
    </source>
</evidence>
<dbReference type="InterPro" id="IPR039988">
    <property type="entry name" value="MTTP"/>
</dbReference>
<dbReference type="GO" id="GO:0005794">
    <property type="term" value="C:Golgi apparatus"/>
    <property type="evidence" value="ECO:0007669"/>
    <property type="project" value="TreeGrafter"/>
</dbReference>
<dbReference type="Ensembl" id="ENSCCRT00015046984.1">
    <property type="protein sequence ID" value="ENSCCRP00015045457.1"/>
    <property type="gene ID" value="ENSCCRG00015018122.1"/>
</dbReference>
<keyword evidence="2" id="KW-0813">Transport</keyword>
<evidence type="ECO:0000313" key="7">
    <source>
        <dbReference type="Ensembl" id="ENSCCRP00015045457.1"/>
    </source>
</evidence>
<proteinExistence type="predicted"/>
<feature type="domain" description="MTP large subunit lipid-binding" evidence="6">
    <location>
        <begin position="1"/>
        <end position="147"/>
    </location>
</feature>
<dbReference type="InterPro" id="IPR045811">
    <property type="entry name" value="MTP_lip-bd"/>
</dbReference>
<name>A0A8C1V2G0_CYPCA</name>
<dbReference type="PANTHER" id="PTHR13024:SF1">
    <property type="entry name" value="MICROSOMAL TRIGLYCERIDE TRANSFER PROTEIN LARGE SUBUNIT"/>
    <property type="match status" value="1"/>
</dbReference>
<gene>
    <name evidence="8" type="primary">LOC109108977</name>
</gene>
<dbReference type="GO" id="GO:0005783">
    <property type="term" value="C:endoplasmic reticulum"/>
    <property type="evidence" value="ECO:0007669"/>
    <property type="project" value="UniProtKB-SubCell"/>
</dbReference>
<evidence type="ECO:0000259" key="6">
    <source>
        <dbReference type="Pfam" id="PF19444"/>
    </source>
</evidence>
<evidence type="ECO:0000256" key="4">
    <source>
        <dbReference type="ARBA" id="ARBA00022824"/>
    </source>
</evidence>
<dbReference type="GO" id="GO:0042632">
    <property type="term" value="P:cholesterol homeostasis"/>
    <property type="evidence" value="ECO:0007669"/>
    <property type="project" value="TreeGrafter"/>
</dbReference>
<dbReference type="Proteomes" id="UP000694700">
    <property type="component" value="Unplaced"/>
</dbReference>
<evidence type="ECO:0000313" key="9">
    <source>
        <dbReference type="Proteomes" id="UP000694700"/>
    </source>
</evidence>
<protein>
    <submittedName>
        <fullName evidence="7">Microsomal triglyceride transfer protein</fullName>
    </submittedName>
</protein>